<name>A0A117SY20_9BACL</name>
<evidence type="ECO:0000313" key="2">
    <source>
        <dbReference type="Proteomes" id="UP000053557"/>
    </source>
</evidence>
<reference evidence="1 2" key="1">
    <citation type="submission" date="2015-12" db="EMBL/GenBank/DDBJ databases">
        <title>Draft genome sequence of Acidibacillus ferrooxidans ITV001, isolated from a chalcopyrite acid mine drainage site in Brazil.</title>
        <authorList>
            <person name="Dall'Agnol H."/>
            <person name="Nancucheo I."/>
            <person name="Johnson B."/>
            <person name="Oliveira R."/>
            <person name="Leite L."/>
            <person name="Pylro V."/>
            <person name="Nunes G.L."/>
            <person name="Tzotzos G."/>
            <person name="Fernandes G.R."/>
            <person name="Dutra J."/>
            <person name="Orellana S.C."/>
            <person name="Oliveira G."/>
        </authorList>
    </citation>
    <scope>NUCLEOTIDE SEQUENCE [LARGE SCALE GENOMIC DNA]</scope>
    <source>
        <strain evidence="2">ITV01</strain>
    </source>
</reference>
<dbReference type="Proteomes" id="UP000053557">
    <property type="component" value="Unassembled WGS sequence"/>
</dbReference>
<comment type="caution">
    <text evidence="1">The sequence shown here is derived from an EMBL/GenBank/DDBJ whole genome shotgun (WGS) entry which is preliminary data.</text>
</comment>
<dbReference type="RefSeq" id="WP_067714147.1">
    <property type="nucleotide sequence ID" value="NZ_LPVJ01000019.1"/>
</dbReference>
<evidence type="ECO:0000313" key="1">
    <source>
        <dbReference type="EMBL" id="KUO96276.1"/>
    </source>
</evidence>
<keyword evidence="2" id="KW-1185">Reference proteome</keyword>
<dbReference type="OrthoDB" id="2990427at2"/>
<dbReference type="EMBL" id="LPVJ01000019">
    <property type="protein sequence ID" value="KUO96276.1"/>
    <property type="molecule type" value="Genomic_DNA"/>
</dbReference>
<sequence length="210" mass="22570">MNVFPKMRVNTSSVTFMVIVAALLLVATMFYPISTSLGQGVNENVISRFAGVYNQSSHLFVLAFYNQNTEQGEVPLSPLPLSLFHPSSVPNQMVTQNDLPVLLTDAMQSHATLLEQELGTHYNAPGFLAPFPHSPVAYTVTFLKDLAKQKINLAAFGGPNIPPGSVPYQKLPGGVLHIDTKADGNVIAQCQPGQTPPVLKALNPSIVSFA</sequence>
<dbReference type="AlphaFoldDB" id="A0A117SY20"/>
<organism evidence="1 2">
    <name type="scientific">Ferroacidibacillus organovorans</name>
    <dbReference type="NCBI Taxonomy" id="1765683"/>
    <lineage>
        <taxon>Bacteria</taxon>
        <taxon>Bacillati</taxon>
        <taxon>Bacillota</taxon>
        <taxon>Bacilli</taxon>
        <taxon>Bacillales</taxon>
        <taxon>Alicyclobacillaceae</taxon>
        <taxon>Ferroacidibacillus</taxon>
    </lineage>
</organism>
<proteinExistence type="predicted"/>
<gene>
    <name evidence="1" type="ORF">ATW55_03440</name>
</gene>
<accession>A0A117SY20</accession>
<protein>
    <submittedName>
        <fullName evidence="1">Uncharacterized protein</fullName>
    </submittedName>
</protein>